<dbReference type="Proteomes" id="UP001596118">
    <property type="component" value="Unassembled WGS sequence"/>
</dbReference>
<accession>A0ABD5R3V3</accession>
<dbReference type="RefSeq" id="WP_379787564.1">
    <property type="nucleotide sequence ID" value="NZ_JBHSKY010000011.1"/>
</dbReference>
<evidence type="ECO:0000313" key="2">
    <source>
        <dbReference type="EMBL" id="MFC5279497.1"/>
    </source>
</evidence>
<organism evidence="2 3">
    <name type="scientific">Halorubrum rubrum</name>
    <dbReference type="NCBI Taxonomy" id="1126240"/>
    <lineage>
        <taxon>Archaea</taxon>
        <taxon>Methanobacteriati</taxon>
        <taxon>Methanobacteriota</taxon>
        <taxon>Stenosarchaea group</taxon>
        <taxon>Halobacteria</taxon>
        <taxon>Halobacteriales</taxon>
        <taxon>Haloferacaceae</taxon>
        <taxon>Halorubrum</taxon>
    </lineage>
</organism>
<dbReference type="InterPro" id="IPR037523">
    <property type="entry name" value="VOC_core"/>
</dbReference>
<dbReference type="PANTHER" id="PTHR43279:SF1">
    <property type="entry name" value="CATECHOL-2,3-DIOXYGENASE"/>
    <property type="match status" value="1"/>
</dbReference>
<dbReference type="PANTHER" id="PTHR43279">
    <property type="entry name" value="CATECHOL-2,3-DIOXYGENASE"/>
    <property type="match status" value="1"/>
</dbReference>
<evidence type="ECO:0000259" key="1">
    <source>
        <dbReference type="PROSITE" id="PS51819"/>
    </source>
</evidence>
<dbReference type="EMBL" id="JBHSKY010000011">
    <property type="protein sequence ID" value="MFC5279497.1"/>
    <property type="molecule type" value="Genomic_DNA"/>
</dbReference>
<dbReference type="InterPro" id="IPR004360">
    <property type="entry name" value="Glyas_Fos-R_dOase_dom"/>
</dbReference>
<proteinExistence type="predicted"/>
<sequence>MGTSPDGDDRTLPAETRIGRVALRVGDLDSTTAFYRDVIGLAVLDRNGTTATLGAGGTPLLELTADPDAPDRGRADAGLFHAAFRVPSRAALGDALDRIRERWELDGASDHDVSEALYLADPEGNGVEVYRDRPRESWSTVGDGRVHMTTEPLDAEGVAAAAAGEDGAPADTNVGHVHLEVTSIEAFERFYIGLCSFGIRRRILRVSDAAAKVVDGGFQ</sequence>
<dbReference type="PROSITE" id="PS51819">
    <property type="entry name" value="VOC"/>
    <property type="match status" value="1"/>
</dbReference>
<dbReference type="Pfam" id="PF00903">
    <property type="entry name" value="Glyoxalase"/>
    <property type="match status" value="1"/>
</dbReference>
<keyword evidence="3" id="KW-1185">Reference proteome</keyword>
<feature type="non-terminal residue" evidence="2">
    <location>
        <position position="219"/>
    </location>
</feature>
<comment type="caution">
    <text evidence="2">The sequence shown here is derived from an EMBL/GenBank/DDBJ whole genome shotgun (WGS) entry which is preliminary data.</text>
</comment>
<reference evidence="2 3" key="1">
    <citation type="journal article" date="2019" name="Int. J. Syst. Evol. Microbiol.">
        <title>The Global Catalogue of Microorganisms (GCM) 10K type strain sequencing project: providing services to taxonomists for standard genome sequencing and annotation.</title>
        <authorList>
            <consortium name="The Broad Institute Genomics Platform"/>
            <consortium name="The Broad Institute Genome Sequencing Center for Infectious Disease"/>
            <person name="Wu L."/>
            <person name="Ma J."/>
        </authorList>
    </citation>
    <scope>NUCLEOTIDE SEQUENCE [LARGE SCALE GENOMIC DNA]</scope>
    <source>
        <strain evidence="2 3">CGMCC 1.12124</strain>
    </source>
</reference>
<name>A0ABD5R3V3_9EURY</name>
<dbReference type="InterPro" id="IPR029068">
    <property type="entry name" value="Glyas_Bleomycin-R_OHBP_Dase"/>
</dbReference>
<evidence type="ECO:0000313" key="3">
    <source>
        <dbReference type="Proteomes" id="UP001596118"/>
    </source>
</evidence>
<dbReference type="SUPFAM" id="SSF54593">
    <property type="entry name" value="Glyoxalase/Bleomycin resistance protein/Dihydroxybiphenyl dioxygenase"/>
    <property type="match status" value="1"/>
</dbReference>
<dbReference type="AlphaFoldDB" id="A0ABD5R3V3"/>
<dbReference type="Gene3D" id="3.10.180.10">
    <property type="entry name" value="2,3-Dihydroxybiphenyl 1,2-Dioxygenase, domain 1"/>
    <property type="match status" value="1"/>
</dbReference>
<protein>
    <submittedName>
        <fullName evidence="2">VOC family protein</fullName>
    </submittedName>
</protein>
<feature type="domain" description="VOC" evidence="1">
    <location>
        <begin position="17"/>
        <end position="132"/>
    </location>
</feature>
<gene>
    <name evidence="2" type="ORF">ACFPM1_12125</name>
</gene>